<dbReference type="RefSeq" id="WP_114429077.1">
    <property type="nucleotide sequence ID" value="NZ_QPJM01000003.1"/>
</dbReference>
<evidence type="ECO:0000313" key="10">
    <source>
        <dbReference type="EMBL" id="RCW85186.1"/>
    </source>
</evidence>
<evidence type="ECO:0000256" key="4">
    <source>
        <dbReference type="ARBA" id="ARBA00022525"/>
    </source>
</evidence>
<keyword evidence="5" id="KW-0800">Toxin</keyword>
<evidence type="ECO:0000256" key="3">
    <source>
        <dbReference type="ARBA" id="ARBA00004613"/>
    </source>
</evidence>
<evidence type="ECO:0000256" key="2">
    <source>
        <dbReference type="ARBA" id="ARBA00004370"/>
    </source>
</evidence>
<accession>A0A368Z143</accession>
<comment type="subcellular location">
    <subcellularLocation>
        <location evidence="2">Membrane</location>
    </subcellularLocation>
    <subcellularLocation>
        <location evidence="3">Secreted</location>
    </subcellularLocation>
</comment>
<dbReference type="InterPro" id="IPR011049">
    <property type="entry name" value="Serralysin-like_metalloprot_C"/>
</dbReference>
<dbReference type="Pfam" id="PF08548">
    <property type="entry name" value="Peptidase_M10_C"/>
    <property type="match status" value="1"/>
</dbReference>
<feature type="domain" description="Peptidase M10 serralysin C-terminal" evidence="9">
    <location>
        <begin position="458"/>
        <end position="626"/>
    </location>
</feature>
<dbReference type="InterPro" id="IPR050557">
    <property type="entry name" value="RTX_toxin/Mannuronan_C5-epim"/>
</dbReference>
<dbReference type="GO" id="GO:0005509">
    <property type="term" value="F:calcium ion binding"/>
    <property type="evidence" value="ECO:0007669"/>
    <property type="project" value="InterPro"/>
</dbReference>
<keyword evidence="7" id="KW-0843">Virulence</keyword>
<sequence>MTTDLTQQYSGRIIISVIIDLLNLLKIHIDGPQDQVLEGDALVNILAGGAGDDYVEGKGLADLLSGGTGNDTLGYVSSNAGVNVDLTPNLLGLVTLASGGHATGDVITADFENLIGSNFNDILKGTSAANIIAGLAGNDSIYGRDGNDILIGGAGADYLDGGNGFDIADYSSSAAFIDLTADAAGGWSGTGGDAEGDTLVSIEKITGTTDADTFDGSALTTALTIDGGGGNDTIIGGAGDDTFVVGGGNGGSGLAAAFALDGGGSTVSGGAGNDRIVVGTGVNNVFGGEGNDTLALTNATFIDANTNSPVYHGSFNTGGGTNEVIDFSAVTPSPGIFNLQLNDPTQPAEGEIVIMATAIEYGLIAAGISLAIFLQTEGGVGITEVGGVGITEVGGVGNKFITTSSADNVTGNSLDTALSTLGGNDVLEGKGGADTLDGGAGTDTASYVSSNEGVTVNLSSIGAQTGGHAEGDTLTAIENLIGSGFNDTLTGSVAANDIRGGGGNDTISGGGGNDMLRGGDGRDLLTGGSGSDKFVYTAISGSPAGADATLDRILDFTRGQDQIDLSAFAGTATFVTGSFTGVAGEVRVVASGTSGIDRMELDTNGNGFADLAVLVNDLTGWSAADFVL</sequence>
<comment type="cofactor">
    <cofactor evidence="1">
        <name>Ca(2+)</name>
        <dbReference type="ChEBI" id="CHEBI:29108"/>
    </cofactor>
</comment>
<dbReference type="Gene3D" id="2.150.10.10">
    <property type="entry name" value="Serralysin-like metalloprotease, C-terminal"/>
    <property type="match status" value="4"/>
</dbReference>
<keyword evidence="6" id="KW-0677">Repeat</keyword>
<evidence type="ECO:0000256" key="1">
    <source>
        <dbReference type="ARBA" id="ARBA00001913"/>
    </source>
</evidence>
<name>A0A368Z143_9HYPH</name>
<reference evidence="10 11" key="1">
    <citation type="submission" date="2018-07" db="EMBL/GenBank/DDBJ databases">
        <title>Genomic Encyclopedia of Type Strains, Phase III (KMG-III): the genomes of soil and plant-associated and newly described type strains.</title>
        <authorList>
            <person name="Whitman W."/>
        </authorList>
    </citation>
    <scope>NUCLEOTIDE SEQUENCE [LARGE SCALE GENOMIC DNA]</scope>
    <source>
        <strain evidence="10 11">31-25a</strain>
    </source>
</reference>
<dbReference type="Proteomes" id="UP000253324">
    <property type="component" value="Unassembled WGS sequence"/>
</dbReference>
<evidence type="ECO:0000256" key="5">
    <source>
        <dbReference type="ARBA" id="ARBA00022656"/>
    </source>
</evidence>
<keyword evidence="4" id="KW-0964">Secreted</keyword>
<evidence type="ECO:0000256" key="6">
    <source>
        <dbReference type="ARBA" id="ARBA00022737"/>
    </source>
</evidence>
<dbReference type="AlphaFoldDB" id="A0A368Z143"/>
<dbReference type="PROSITE" id="PS00330">
    <property type="entry name" value="HEMOLYSIN_CALCIUM"/>
    <property type="match status" value="4"/>
</dbReference>
<gene>
    <name evidence="10" type="ORF">C7476_10326</name>
</gene>
<comment type="caution">
    <text evidence="10">The sequence shown here is derived from an EMBL/GenBank/DDBJ whole genome shotgun (WGS) entry which is preliminary data.</text>
</comment>
<dbReference type="OrthoDB" id="7738102at2"/>
<dbReference type="SUPFAM" id="SSF51120">
    <property type="entry name" value="beta-Roll"/>
    <property type="match status" value="3"/>
</dbReference>
<dbReference type="GO" id="GO:0005615">
    <property type="term" value="C:extracellular space"/>
    <property type="evidence" value="ECO:0007669"/>
    <property type="project" value="InterPro"/>
</dbReference>
<protein>
    <submittedName>
        <fullName evidence="10">Hemolysin type calcium-binding protein</fullName>
    </submittedName>
</protein>
<dbReference type="InterPro" id="IPR018511">
    <property type="entry name" value="Hemolysin-typ_Ca-bd_CS"/>
</dbReference>
<keyword evidence="8" id="KW-0472">Membrane</keyword>
<dbReference type="Pfam" id="PF00353">
    <property type="entry name" value="HemolysinCabind"/>
    <property type="match status" value="7"/>
</dbReference>
<organism evidence="10 11">
    <name type="scientific">Phyllobacterium bourgognense</name>
    <dbReference type="NCBI Taxonomy" id="314236"/>
    <lineage>
        <taxon>Bacteria</taxon>
        <taxon>Pseudomonadati</taxon>
        <taxon>Pseudomonadota</taxon>
        <taxon>Alphaproteobacteria</taxon>
        <taxon>Hyphomicrobiales</taxon>
        <taxon>Phyllobacteriaceae</taxon>
        <taxon>Phyllobacterium</taxon>
    </lineage>
</organism>
<evidence type="ECO:0000256" key="8">
    <source>
        <dbReference type="ARBA" id="ARBA00023136"/>
    </source>
</evidence>
<evidence type="ECO:0000256" key="7">
    <source>
        <dbReference type="ARBA" id="ARBA00023026"/>
    </source>
</evidence>
<proteinExistence type="predicted"/>
<dbReference type="InterPro" id="IPR013858">
    <property type="entry name" value="Peptidase_M10B_C"/>
</dbReference>
<dbReference type="GO" id="GO:0090729">
    <property type="term" value="F:toxin activity"/>
    <property type="evidence" value="ECO:0007669"/>
    <property type="project" value="UniProtKB-KW"/>
</dbReference>
<dbReference type="PRINTS" id="PR00313">
    <property type="entry name" value="CABNDNGRPT"/>
</dbReference>
<dbReference type="PANTHER" id="PTHR38340">
    <property type="entry name" value="S-LAYER PROTEIN"/>
    <property type="match status" value="1"/>
</dbReference>
<dbReference type="InterPro" id="IPR001343">
    <property type="entry name" value="Hemolysn_Ca-bd"/>
</dbReference>
<evidence type="ECO:0000313" key="11">
    <source>
        <dbReference type="Proteomes" id="UP000253324"/>
    </source>
</evidence>
<dbReference type="PANTHER" id="PTHR38340:SF1">
    <property type="entry name" value="S-LAYER PROTEIN"/>
    <property type="match status" value="1"/>
</dbReference>
<dbReference type="InterPro" id="IPR003995">
    <property type="entry name" value="RTX_toxin_determinant-A"/>
</dbReference>
<dbReference type="EMBL" id="QPJM01000003">
    <property type="protein sequence ID" value="RCW85186.1"/>
    <property type="molecule type" value="Genomic_DNA"/>
</dbReference>
<dbReference type="PRINTS" id="PR01488">
    <property type="entry name" value="RTXTOXINA"/>
</dbReference>
<dbReference type="GO" id="GO:0016020">
    <property type="term" value="C:membrane"/>
    <property type="evidence" value="ECO:0007669"/>
    <property type="project" value="UniProtKB-SubCell"/>
</dbReference>
<evidence type="ECO:0000259" key="9">
    <source>
        <dbReference type="Pfam" id="PF08548"/>
    </source>
</evidence>
<keyword evidence="11" id="KW-1185">Reference proteome</keyword>